<keyword evidence="2" id="KW-1133">Transmembrane helix</keyword>
<dbReference type="AlphaFoldDB" id="A0A1C5KD56"/>
<evidence type="ECO:0000256" key="2">
    <source>
        <dbReference type="SAM" id="Phobius"/>
    </source>
</evidence>
<feature type="region of interest" description="Disordered" evidence="1">
    <location>
        <begin position="1"/>
        <end position="29"/>
    </location>
</feature>
<sequence length="95" mass="10408">MSDRFRRLPPRIEPRYETQDVSPPPPLPEVSETVGLTAGGQVADFERFAEAVARDRAVAGPAGGRARRSRHRVLVFLLAVLALGMLAVSVLSWWG</sequence>
<name>A0A1C5KD56_9ACTN</name>
<feature type="transmembrane region" description="Helical" evidence="2">
    <location>
        <begin position="73"/>
        <end position="94"/>
    </location>
</feature>
<proteinExistence type="predicted"/>
<evidence type="ECO:0000313" key="3">
    <source>
        <dbReference type="EMBL" id="SCG80660.1"/>
    </source>
</evidence>
<keyword evidence="2" id="KW-0812">Transmembrane</keyword>
<dbReference type="RefSeq" id="WP_088997292.1">
    <property type="nucleotide sequence ID" value="NZ_LT607750.1"/>
</dbReference>
<evidence type="ECO:0000313" key="4">
    <source>
        <dbReference type="Proteomes" id="UP000198217"/>
    </source>
</evidence>
<reference evidence="3 4" key="1">
    <citation type="submission" date="2016-06" db="EMBL/GenBank/DDBJ databases">
        <authorList>
            <person name="Kjaerup R.B."/>
            <person name="Dalgaard T.S."/>
            <person name="Juul-Madsen H.R."/>
        </authorList>
    </citation>
    <scope>NUCLEOTIDE SEQUENCE [LARGE SCALE GENOMIC DNA]</scope>
    <source>
        <strain evidence="3 4">DSM 43904</strain>
    </source>
</reference>
<gene>
    <name evidence="3" type="ORF">GA0070609_6567</name>
</gene>
<organism evidence="3 4">
    <name type="scientific">Micromonospora echinaurantiaca</name>
    <dbReference type="NCBI Taxonomy" id="47857"/>
    <lineage>
        <taxon>Bacteria</taxon>
        <taxon>Bacillati</taxon>
        <taxon>Actinomycetota</taxon>
        <taxon>Actinomycetes</taxon>
        <taxon>Micromonosporales</taxon>
        <taxon>Micromonosporaceae</taxon>
        <taxon>Micromonospora</taxon>
    </lineage>
</organism>
<keyword evidence="4" id="KW-1185">Reference proteome</keyword>
<feature type="compositionally biased region" description="Basic and acidic residues" evidence="1">
    <location>
        <begin position="1"/>
        <end position="18"/>
    </location>
</feature>
<keyword evidence="2" id="KW-0472">Membrane</keyword>
<dbReference type="EMBL" id="LT607750">
    <property type="protein sequence ID" value="SCG80660.1"/>
    <property type="molecule type" value="Genomic_DNA"/>
</dbReference>
<evidence type="ECO:0000256" key="1">
    <source>
        <dbReference type="SAM" id="MobiDB-lite"/>
    </source>
</evidence>
<accession>A0A1C5KD56</accession>
<dbReference type="Proteomes" id="UP000198217">
    <property type="component" value="Chromosome I"/>
</dbReference>
<protein>
    <submittedName>
        <fullName evidence="3">Uncharacterized protein</fullName>
    </submittedName>
</protein>